<dbReference type="OrthoDB" id="427250at2"/>
<dbReference type="KEGG" id="cyc:PCC7424_4504"/>
<dbReference type="eggNOG" id="ENOG5032A9G">
    <property type="taxonomic scope" value="Bacteria"/>
</dbReference>
<accession>B7KA94</accession>
<dbReference type="AlphaFoldDB" id="B7KA94"/>
<proteinExistence type="predicted"/>
<keyword evidence="2" id="KW-1185">Reference proteome</keyword>
<name>B7KA94_GLOC7</name>
<dbReference type="EMBL" id="CP001291">
    <property type="protein sequence ID" value="ACK72868.1"/>
    <property type="molecule type" value="Genomic_DNA"/>
</dbReference>
<gene>
    <name evidence="1" type="ordered locus">PCC7424_4504</name>
</gene>
<dbReference type="HOGENOM" id="CLU_2423603_0_0_3"/>
<dbReference type="Proteomes" id="UP000002384">
    <property type="component" value="Chromosome"/>
</dbReference>
<dbReference type="RefSeq" id="WP_015956452.1">
    <property type="nucleotide sequence ID" value="NC_011729.1"/>
</dbReference>
<organism evidence="1 2">
    <name type="scientific">Gloeothece citriformis (strain PCC 7424)</name>
    <name type="common">Cyanothece sp. (strain PCC 7424)</name>
    <dbReference type="NCBI Taxonomy" id="65393"/>
    <lineage>
        <taxon>Bacteria</taxon>
        <taxon>Bacillati</taxon>
        <taxon>Cyanobacteriota</taxon>
        <taxon>Cyanophyceae</taxon>
        <taxon>Oscillatoriophycideae</taxon>
        <taxon>Chroococcales</taxon>
        <taxon>Aphanothecaceae</taxon>
        <taxon>Gloeothece</taxon>
        <taxon>Gloeothece citriformis</taxon>
    </lineage>
</organism>
<protein>
    <submittedName>
        <fullName evidence="1">Uncharacterized protein</fullName>
    </submittedName>
</protein>
<sequence length="87" mass="10351">MGDEELKQLIASNAKAIEALATSITELKQEWHRDRRGIYELLARLTRSQADFYETQSDFYRRFDEIDARQARMLEILDRYLPPNSDR</sequence>
<evidence type="ECO:0000313" key="2">
    <source>
        <dbReference type="Proteomes" id="UP000002384"/>
    </source>
</evidence>
<evidence type="ECO:0000313" key="1">
    <source>
        <dbReference type="EMBL" id="ACK72868.1"/>
    </source>
</evidence>
<reference evidence="2" key="1">
    <citation type="journal article" date="2011" name="MBio">
        <title>Novel metabolic attributes of the genus Cyanothece, comprising a group of unicellular nitrogen-fixing Cyanobacteria.</title>
        <authorList>
            <person name="Bandyopadhyay A."/>
            <person name="Elvitigala T."/>
            <person name="Welsh E."/>
            <person name="Stockel J."/>
            <person name="Liberton M."/>
            <person name="Min H."/>
            <person name="Sherman L.A."/>
            <person name="Pakrasi H.B."/>
        </authorList>
    </citation>
    <scope>NUCLEOTIDE SEQUENCE [LARGE SCALE GENOMIC DNA]</scope>
    <source>
        <strain evidence="2">PCC 7424</strain>
    </source>
</reference>